<comment type="caution">
    <text evidence="14">The sequence shown here is derived from an EMBL/GenBank/DDBJ whole genome shotgun (WGS) entry which is preliminary data.</text>
</comment>
<dbReference type="Proteomes" id="UP000191418">
    <property type="component" value="Unassembled WGS sequence"/>
</dbReference>
<reference evidence="14 15" key="1">
    <citation type="submission" date="2017-01" db="EMBL/GenBank/DDBJ databases">
        <title>Genome Sequencing of a Marine Spirillum, Oceanospirillum multiglobuliferum ATCC 33336, from Japan.</title>
        <authorList>
            <person name="Carney J.G."/>
            <person name="Trachtenberg A.M."/>
            <person name="Rheaume B.A."/>
            <person name="Linnane J.D."/>
            <person name="Pitts N.L."/>
            <person name="Mykles D.L."/>
            <person name="Maclea K.S."/>
        </authorList>
    </citation>
    <scope>NUCLEOTIDE SEQUENCE [LARGE SCALE GENOMIC DNA]</scope>
    <source>
        <strain evidence="14 15">ATCC 33336</strain>
    </source>
</reference>
<organism evidence="14 15">
    <name type="scientific">Oceanospirillum multiglobuliferum</name>
    <dbReference type="NCBI Taxonomy" id="64969"/>
    <lineage>
        <taxon>Bacteria</taxon>
        <taxon>Pseudomonadati</taxon>
        <taxon>Pseudomonadota</taxon>
        <taxon>Gammaproteobacteria</taxon>
        <taxon>Oceanospirillales</taxon>
        <taxon>Oceanospirillaceae</taxon>
        <taxon>Oceanospirillum</taxon>
    </lineage>
</organism>
<dbReference type="PANTHER" id="PTHR47529:SF1">
    <property type="entry name" value="PERIPLASMIC CHAPERONE PPID"/>
    <property type="match status" value="1"/>
</dbReference>
<name>A0A1T4R6R4_9GAMM</name>
<evidence type="ECO:0000256" key="6">
    <source>
        <dbReference type="ARBA" id="ARBA00023136"/>
    </source>
</evidence>
<dbReference type="SUPFAM" id="SSF109998">
    <property type="entry name" value="Triger factor/SurA peptide-binding domain-like"/>
    <property type="match status" value="1"/>
</dbReference>
<keyword evidence="15" id="KW-1185">Reference proteome</keyword>
<keyword evidence="11" id="KW-0697">Rotamase</keyword>
<dbReference type="OrthoDB" id="9812372at2"/>
<dbReference type="PROSITE" id="PS01096">
    <property type="entry name" value="PPIC_PPIASE_1"/>
    <property type="match status" value="1"/>
</dbReference>
<evidence type="ECO:0000256" key="8">
    <source>
        <dbReference type="ARBA" id="ARBA00038408"/>
    </source>
</evidence>
<dbReference type="Pfam" id="PF00639">
    <property type="entry name" value="Rotamase"/>
    <property type="match status" value="1"/>
</dbReference>
<evidence type="ECO:0000256" key="4">
    <source>
        <dbReference type="ARBA" id="ARBA00022692"/>
    </source>
</evidence>
<keyword evidence="2" id="KW-1003">Cell membrane</keyword>
<dbReference type="Gene3D" id="1.10.4030.10">
    <property type="entry name" value="Porin chaperone SurA, peptide-binding domain"/>
    <property type="match status" value="1"/>
</dbReference>
<dbReference type="SUPFAM" id="SSF54534">
    <property type="entry name" value="FKBP-like"/>
    <property type="match status" value="1"/>
</dbReference>
<protein>
    <recommendedName>
        <fullName evidence="9">Periplasmic chaperone PpiD</fullName>
    </recommendedName>
    <alternativeName>
        <fullName evidence="10">Periplasmic folding chaperone</fullName>
    </alternativeName>
</protein>
<evidence type="ECO:0000313" key="15">
    <source>
        <dbReference type="Proteomes" id="UP000191418"/>
    </source>
</evidence>
<evidence type="ECO:0000256" key="2">
    <source>
        <dbReference type="ARBA" id="ARBA00022475"/>
    </source>
</evidence>
<dbReference type="Pfam" id="PF13624">
    <property type="entry name" value="SurA_N_3"/>
    <property type="match status" value="1"/>
</dbReference>
<dbReference type="InterPro" id="IPR000297">
    <property type="entry name" value="PPIase_PpiC"/>
</dbReference>
<dbReference type="STRING" id="64969.SAMN02745127_02202"/>
<evidence type="ECO:0000256" key="11">
    <source>
        <dbReference type="PROSITE-ProRule" id="PRU00278"/>
    </source>
</evidence>
<feature type="transmembrane region" description="Helical" evidence="12">
    <location>
        <begin position="12"/>
        <end position="37"/>
    </location>
</feature>
<dbReference type="PROSITE" id="PS50198">
    <property type="entry name" value="PPIC_PPIASE_2"/>
    <property type="match status" value="1"/>
</dbReference>
<proteinExistence type="inferred from homology"/>
<dbReference type="AlphaFoldDB" id="A0A1T4R6R4"/>
<gene>
    <name evidence="14" type="ORF">BTE48_09725</name>
</gene>
<dbReference type="InterPro" id="IPR027304">
    <property type="entry name" value="Trigger_fact/SurA_dom_sf"/>
</dbReference>
<keyword evidence="6 12" id="KW-0472">Membrane</keyword>
<evidence type="ECO:0000256" key="1">
    <source>
        <dbReference type="ARBA" id="ARBA00004382"/>
    </source>
</evidence>
<dbReference type="InterPro" id="IPR023058">
    <property type="entry name" value="PPIase_PpiC_CS"/>
</dbReference>
<dbReference type="EMBL" id="MTSM01000011">
    <property type="protein sequence ID" value="OPX55210.1"/>
    <property type="molecule type" value="Genomic_DNA"/>
</dbReference>
<comment type="similarity">
    <text evidence="8">Belongs to the PpiD chaperone family.</text>
</comment>
<dbReference type="PANTHER" id="PTHR47529">
    <property type="entry name" value="PEPTIDYL-PROLYL CIS-TRANS ISOMERASE D"/>
    <property type="match status" value="1"/>
</dbReference>
<sequence>MLQNIRDKSSGWVAKIIVGFIVITFAMFGVDAIVGAFTSGGDEVATVNDKKISRYELEVAAQRQVRQILAQMGPDADPASLNENQIRQRALQGLIDREAALQAARNAGLGVSDLQIDRIIISTPEFKGADGKFNADQFNSTLRNVGLTPLQFREELKKDVLINQYQSGLGLSTLTADKYVEQVIKLDSQTRDISYVTLNVDAVTVPPVTEEDVTAYYEQNREAYQLPERVRLNYIALSQDDIAAKIEVSQSDIESAYQAYMKTAQNQTDYFASHILLETDGRTEDEAIAQLQQIRNRVLAGESFSEVAKEVSEDVGSASIGGELGMIEAGSFDQTFETALFALSEGGISEPIVTEFGVHLIRLDRKTAAEITPIAEMRDSLVEQLKASKAAKQYLALTEELANAAFASDDLATPAKELGLSVQETTLFSSNGGEGIAANAKVIRAAFSDELKLNGENSDLIELDSQNSVVIRVAELKEPAIQPLVEVTGNIRLKLEAQARKEQLLALADQLLVQAQADGLSAAAKSAGLELVTVNGISRVEQSVPQAVVKKAFTLETGATTKVLANGDVLLLSLNQISQPETQPEMVAFYQQAIQMNQIRHNIQQVRVSITNQAEINRL</sequence>
<evidence type="ECO:0000256" key="5">
    <source>
        <dbReference type="ARBA" id="ARBA00022989"/>
    </source>
</evidence>
<dbReference type="GO" id="GO:0005886">
    <property type="term" value="C:plasma membrane"/>
    <property type="evidence" value="ECO:0007669"/>
    <property type="project" value="UniProtKB-SubCell"/>
</dbReference>
<dbReference type="InterPro" id="IPR046357">
    <property type="entry name" value="PPIase_dom_sf"/>
</dbReference>
<evidence type="ECO:0000313" key="14">
    <source>
        <dbReference type="EMBL" id="OPX55210.1"/>
    </source>
</evidence>
<keyword evidence="11" id="KW-0413">Isomerase</keyword>
<evidence type="ECO:0000256" key="7">
    <source>
        <dbReference type="ARBA" id="ARBA00023186"/>
    </source>
</evidence>
<dbReference type="GO" id="GO:0003755">
    <property type="term" value="F:peptidyl-prolyl cis-trans isomerase activity"/>
    <property type="evidence" value="ECO:0007669"/>
    <property type="project" value="UniProtKB-KW"/>
</dbReference>
<evidence type="ECO:0000256" key="3">
    <source>
        <dbReference type="ARBA" id="ARBA00022519"/>
    </source>
</evidence>
<accession>A0A1T4R6R4</accession>
<dbReference type="InterPro" id="IPR052029">
    <property type="entry name" value="PpiD_chaperone"/>
</dbReference>
<dbReference type="Gene3D" id="3.10.50.40">
    <property type="match status" value="1"/>
</dbReference>
<keyword evidence="4 12" id="KW-0812">Transmembrane</keyword>
<dbReference type="RefSeq" id="WP_078745775.1">
    <property type="nucleotide sequence ID" value="NZ_FUXG01000014.1"/>
</dbReference>
<evidence type="ECO:0000256" key="12">
    <source>
        <dbReference type="SAM" id="Phobius"/>
    </source>
</evidence>
<keyword evidence="7" id="KW-0143">Chaperone</keyword>
<feature type="domain" description="PpiC" evidence="13">
    <location>
        <begin position="267"/>
        <end position="365"/>
    </location>
</feature>
<evidence type="ECO:0000259" key="13">
    <source>
        <dbReference type="PROSITE" id="PS50198"/>
    </source>
</evidence>
<keyword evidence="5 12" id="KW-1133">Transmembrane helix</keyword>
<evidence type="ECO:0000256" key="10">
    <source>
        <dbReference type="ARBA" id="ARBA00042775"/>
    </source>
</evidence>
<evidence type="ECO:0000256" key="9">
    <source>
        <dbReference type="ARBA" id="ARBA00040743"/>
    </source>
</evidence>
<keyword evidence="3" id="KW-0997">Cell inner membrane</keyword>
<comment type="subcellular location">
    <subcellularLocation>
        <location evidence="1">Cell inner membrane</location>
        <topology evidence="1">Single-pass type II membrane protein</topology>
        <orientation evidence="1">Periplasmic side</orientation>
    </subcellularLocation>
</comment>